<sequence length="409" mass="43578">MSVLVSTAAAVATIFNANNPANVVIHSPSPTVTPNLFSKGTGDMSADGAASAEAMAAPQSPLMMQSESENDSRVLNVPRTAAMAGSTTEVTATTTNTASRRGPNLVYWLRGLPFQAQRSDVEAFLAGIDYSKLDIGVLENGECSGNAFVELKGSRHQTELEALHNAFIPISAHTALAAEVRPKPRFVEVMPSNPAKRLEQLEHDRCLPRDATRRQRRLQNGFDNVDVDHFNPHFAASFPNGSFFNASVPNASFANGSFPTFLGLSNNSSSQFSNMSLSGNVPLPMQQPQPHQQQTCYIPCGVPVGSSSVPTQFVPTFSNYAPPANLPTMVSFAPQVMGDVTTGAAAPQQTYALSYDYVGAMQPSPYFGQHMAFAQPPPPPPPPPSQQQATVMFAGPYGATSFALPPAYN</sequence>
<evidence type="ECO:0008006" key="3">
    <source>
        <dbReference type="Google" id="ProtNLM"/>
    </source>
</evidence>
<name>A0A0N0VGT9_LEPPY</name>
<dbReference type="Proteomes" id="UP000037923">
    <property type="component" value="Unassembled WGS sequence"/>
</dbReference>
<dbReference type="VEuPathDB" id="TriTrypDB:LpyrH10_03_5040"/>
<gene>
    <name evidence="1" type="ORF">ABB37_02353</name>
</gene>
<dbReference type="Gene3D" id="3.30.70.330">
    <property type="match status" value="1"/>
</dbReference>
<protein>
    <recommendedName>
        <fullName evidence="3">RRM domain-containing protein</fullName>
    </recommendedName>
</protein>
<dbReference type="InterPro" id="IPR012677">
    <property type="entry name" value="Nucleotide-bd_a/b_plait_sf"/>
</dbReference>
<evidence type="ECO:0000313" key="1">
    <source>
        <dbReference type="EMBL" id="KPA84358.1"/>
    </source>
</evidence>
<accession>A0A0N0VGT9</accession>
<reference evidence="1 2" key="1">
    <citation type="submission" date="2015-07" db="EMBL/GenBank/DDBJ databases">
        <title>High-quality genome of monoxenous trypanosomatid Leptomonas pyrrhocoris.</title>
        <authorList>
            <person name="Flegontov P."/>
            <person name="Butenko A."/>
            <person name="Firsov S."/>
            <person name="Vlcek C."/>
            <person name="Logacheva M.D."/>
            <person name="Field M."/>
            <person name="Filatov D."/>
            <person name="Flegontova O."/>
            <person name="Gerasimov E."/>
            <person name="Jackson A.P."/>
            <person name="Kelly S."/>
            <person name="Opperdoes F."/>
            <person name="O'Reilly A."/>
            <person name="Votypka J."/>
            <person name="Yurchenko V."/>
            <person name="Lukes J."/>
        </authorList>
    </citation>
    <scope>NUCLEOTIDE SEQUENCE [LARGE SCALE GENOMIC DNA]</scope>
    <source>
        <strain evidence="1">H10</strain>
    </source>
</reference>
<dbReference type="EMBL" id="LGTL01000003">
    <property type="protein sequence ID" value="KPA84358.1"/>
    <property type="molecule type" value="Genomic_DNA"/>
</dbReference>
<dbReference type="OrthoDB" id="266954at2759"/>
<dbReference type="GeneID" id="26902648"/>
<dbReference type="OMA" id="LEHDRCL"/>
<dbReference type="RefSeq" id="XP_015662797.1">
    <property type="nucleotide sequence ID" value="XM_015799319.1"/>
</dbReference>
<dbReference type="AlphaFoldDB" id="A0A0N0VGT9"/>
<evidence type="ECO:0000313" key="2">
    <source>
        <dbReference type="Proteomes" id="UP000037923"/>
    </source>
</evidence>
<comment type="caution">
    <text evidence="1">The sequence shown here is derived from an EMBL/GenBank/DDBJ whole genome shotgun (WGS) entry which is preliminary data.</text>
</comment>
<organism evidence="1 2">
    <name type="scientific">Leptomonas pyrrhocoris</name>
    <name type="common">Firebug parasite</name>
    <dbReference type="NCBI Taxonomy" id="157538"/>
    <lineage>
        <taxon>Eukaryota</taxon>
        <taxon>Discoba</taxon>
        <taxon>Euglenozoa</taxon>
        <taxon>Kinetoplastea</taxon>
        <taxon>Metakinetoplastina</taxon>
        <taxon>Trypanosomatida</taxon>
        <taxon>Trypanosomatidae</taxon>
        <taxon>Leishmaniinae</taxon>
        <taxon>Leptomonas</taxon>
    </lineage>
</organism>
<proteinExistence type="predicted"/>
<keyword evidence="2" id="KW-1185">Reference proteome</keyword>